<dbReference type="GO" id="GO:0016342">
    <property type="term" value="C:catenin complex"/>
    <property type="evidence" value="ECO:0000318"/>
    <property type="project" value="GO_Central"/>
</dbReference>
<organism evidence="14 15">
    <name type="scientific">Nematostella vectensis</name>
    <name type="common">Starlet sea anemone</name>
    <dbReference type="NCBI Taxonomy" id="45351"/>
    <lineage>
        <taxon>Eukaryota</taxon>
        <taxon>Metazoa</taxon>
        <taxon>Cnidaria</taxon>
        <taxon>Anthozoa</taxon>
        <taxon>Hexacorallia</taxon>
        <taxon>Actiniaria</taxon>
        <taxon>Edwardsiidae</taxon>
        <taxon>Nematostella</taxon>
    </lineage>
</organism>
<dbReference type="PANTHER" id="PTHR24028:SF328">
    <property type="entry name" value="CADHERIN-3"/>
    <property type="match status" value="1"/>
</dbReference>
<evidence type="ECO:0000259" key="13">
    <source>
        <dbReference type="PROSITE" id="PS50268"/>
    </source>
</evidence>
<dbReference type="Gene3D" id="2.60.40.60">
    <property type="entry name" value="Cadherins"/>
    <property type="match status" value="1"/>
</dbReference>
<evidence type="ECO:0000256" key="10">
    <source>
        <dbReference type="ARBA" id="ARBA00023180"/>
    </source>
</evidence>
<dbReference type="Pfam" id="PF00028">
    <property type="entry name" value="Cadherin"/>
    <property type="match status" value="1"/>
</dbReference>
<keyword evidence="15" id="KW-1185">Reference proteome</keyword>
<keyword evidence="10" id="KW-0325">Glycoprotein</keyword>
<dbReference type="HOGENOM" id="CLU_278286_0_0_1"/>
<keyword evidence="6 11" id="KW-0106">Calcium</keyword>
<dbReference type="PhylomeDB" id="A7SEI0"/>
<dbReference type="GO" id="GO:0016477">
    <property type="term" value="P:cell migration"/>
    <property type="evidence" value="ECO:0000318"/>
    <property type="project" value="GO_Central"/>
</dbReference>
<proteinExistence type="predicted"/>
<feature type="chain" id="PRO_5002715031" description="Cadherin domain-containing protein" evidence="12">
    <location>
        <begin position="26"/>
        <end position="1137"/>
    </location>
</feature>
<reference evidence="14 15" key="1">
    <citation type="journal article" date="2007" name="Science">
        <title>Sea anemone genome reveals ancestral eumetazoan gene repertoire and genomic organization.</title>
        <authorList>
            <person name="Putnam N.H."/>
            <person name="Srivastava M."/>
            <person name="Hellsten U."/>
            <person name="Dirks B."/>
            <person name="Chapman J."/>
            <person name="Salamov A."/>
            <person name="Terry A."/>
            <person name="Shapiro H."/>
            <person name="Lindquist E."/>
            <person name="Kapitonov V.V."/>
            <person name="Jurka J."/>
            <person name="Genikhovich G."/>
            <person name="Grigoriev I.V."/>
            <person name="Lucas S.M."/>
            <person name="Steele R.E."/>
            <person name="Finnerty J.R."/>
            <person name="Technau U."/>
            <person name="Martindale M.Q."/>
            <person name="Rokhsar D.S."/>
        </authorList>
    </citation>
    <scope>NUCLEOTIDE SEQUENCE [LARGE SCALE GENOMIC DNA]</scope>
    <source>
        <strain evidence="15">CH2 X CH6</strain>
    </source>
</reference>
<keyword evidence="2" id="KW-0245">EGF-like domain</keyword>
<dbReference type="Proteomes" id="UP000001593">
    <property type="component" value="Unassembled WGS sequence"/>
</dbReference>
<dbReference type="GO" id="GO:0098742">
    <property type="term" value="P:cell-cell adhesion via plasma-membrane adhesion molecules"/>
    <property type="evidence" value="ECO:0000318"/>
    <property type="project" value="GO_Central"/>
</dbReference>
<name>A7SEI0_NEMVE</name>
<sequence>MEFRAPFSVGIVLVLCLVPLGAVRSRPVAGDGECVISEQYKCGEKECNCKPISVWPGFQEIFRRLLAFQSPLIPSAEELDCGKCDVTCERQVVVKCENGVCQDDHCACLPCWRGKSCDQPDLTGPPEFEQKEYEAEIREDAAVGDDILTVTALDRCSKHPDKIRYSIAEESDDELLTIDENNGRIKVAKSLESSAGKSLELTVQANKGADQSVAKAHVRVTVRETGRQRRSTHHVMRRAVSSSPGSLILRVLVPDDIAGNNVTFLNTGGKITYQMELSHNTSGVTIQPQSGITVECWGSHLTPSALSSHVLASETSRAGNNITFSVPMLTSSDVAKANFEATVNAGIFPLANLYFSCSASASGFGVGPVFSLVKYAVFPKATIERTSHSGVTLLVTGTEVNYKMTIDMPELNFPLLVEISSAINDFSFMEVKEVTVNTGSKITGGSSTPTPTYHKSNLELLFNDRSVLDFKDLTVGASATNSDKQITVDFTAVINDHPDLFNGSKHWIGAGLRSGYQMLWVGQEAIYVEKVQPTVGVFFKTLNDSLFTRYYYQDRLSFDFTVKHTNTSTADARNVNVTCYFPDSLTFISGTYSVKGGSSQALAKHNATTLTPIQEAALNQGDEITGTMEVEVSSSVTPLVKLDPVCRVEYSNLASEPKLATKHTPDPSCIAGVPVFVLNQTTSGPYRIGSKACFRFSAMVRRMSLPMIVEILAPVNGSAVFSLTDLSSVTVGSNIDNYASLATKQFTMRSTTNDTAYFDRANLDLGNVQSTQGATPSALNEISFTFCVVLNDHPLITDGSKHWVGVGVKGGPSMMWIGEIGVTADVPVDRKPVLKVEVSCETESKAKCHETSLPKGSIVVYNVTIAHDPESQQHANEVNATFMMPPYVKFIDELSRSSQLTQKVMEAGPKFSLQSGEIFRFLDSLKMSFSAQLDPNGMMPVVPSPTLAVSVLDVTFTGSDSSAPFRAPLAQATAQFVSAAAKKPPAESATGYWEKGIYVDSPSGTLYVCQHNADSAKPNCYYSPDCMTGTWIPMDPFVGCIIGQSGSTVYAIAKNKLAYIKQNARDQHWEALTKQAYDAVKSSTNPDKVIKFDSSGGLSQLISDAGKEFKADSNGVHCRATSSDVWTMKAQWKCCGN</sequence>
<evidence type="ECO:0000256" key="2">
    <source>
        <dbReference type="ARBA" id="ARBA00022536"/>
    </source>
</evidence>
<evidence type="ECO:0000256" key="4">
    <source>
        <dbReference type="ARBA" id="ARBA00022729"/>
    </source>
</evidence>
<keyword evidence="5" id="KW-0677">Repeat</keyword>
<keyword evidence="9" id="KW-1015">Disulfide bond</keyword>
<dbReference type="FunFam" id="2.60.40.60:FF:000058">
    <property type="entry name" value="FAT atypical cadherin 3"/>
    <property type="match status" value="1"/>
</dbReference>
<dbReference type="PROSITE" id="PS50268">
    <property type="entry name" value="CADHERIN_2"/>
    <property type="match status" value="1"/>
</dbReference>
<comment type="subcellular location">
    <subcellularLocation>
        <location evidence="1">Membrane</location>
        <topology evidence="1">Single-pass membrane protein</topology>
    </subcellularLocation>
</comment>
<evidence type="ECO:0000256" key="5">
    <source>
        <dbReference type="ARBA" id="ARBA00022737"/>
    </source>
</evidence>
<dbReference type="CDD" id="cd11304">
    <property type="entry name" value="Cadherin_repeat"/>
    <property type="match status" value="1"/>
</dbReference>
<evidence type="ECO:0000313" key="14">
    <source>
        <dbReference type="EMBL" id="EDO37882.1"/>
    </source>
</evidence>
<dbReference type="OrthoDB" id="6022320at2759"/>
<evidence type="ECO:0000256" key="3">
    <source>
        <dbReference type="ARBA" id="ARBA00022692"/>
    </source>
</evidence>
<dbReference type="PRINTS" id="PR00205">
    <property type="entry name" value="CADHERIN"/>
</dbReference>
<keyword evidence="8" id="KW-0472">Membrane</keyword>
<evidence type="ECO:0000256" key="1">
    <source>
        <dbReference type="ARBA" id="ARBA00004167"/>
    </source>
</evidence>
<dbReference type="InParanoid" id="A7SEI0"/>
<accession>A7SEI0</accession>
<evidence type="ECO:0000256" key="7">
    <source>
        <dbReference type="ARBA" id="ARBA00022989"/>
    </source>
</evidence>
<dbReference type="EMBL" id="DS469637">
    <property type="protein sequence ID" value="EDO37882.1"/>
    <property type="molecule type" value="Genomic_DNA"/>
</dbReference>
<dbReference type="GO" id="GO:0005509">
    <property type="term" value="F:calcium ion binding"/>
    <property type="evidence" value="ECO:0007669"/>
    <property type="project" value="UniProtKB-UniRule"/>
</dbReference>
<dbReference type="STRING" id="45351.A7SEI0"/>
<keyword evidence="4 12" id="KW-0732">Signal</keyword>
<dbReference type="InterPro" id="IPR015919">
    <property type="entry name" value="Cadherin-like_sf"/>
</dbReference>
<feature type="domain" description="Cadherin" evidence="13">
    <location>
        <begin position="129"/>
        <end position="246"/>
    </location>
</feature>
<dbReference type="eggNOG" id="KOG4289">
    <property type="taxonomic scope" value="Eukaryota"/>
</dbReference>
<dbReference type="AlphaFoldDB" id="A7SEI0"/>
<dbReference type="SUPFAM" id="SSF49313">
    <property type="entry name" value="Cadherin-like"/>
    <property type="match status" value="1"/>
</dbReference>
<dbReference type="OMA" id="ANLYFSC"/>
<dbReference type="PANTHER" id="PTHR24028">
    <property type="entry name" value="CADHERIN-87A"/>
    <property type="match status" value="1"/>
</dbReference>
<evidence type="ECO:0000256" key="8">
    <source>
        <dbReference type="ARBA" id="ARBA00023136"/>
    </source>
</evidence>
<feature type="signal peptide" evidence="12">
    <location>
        <begin position="1"/>
        <end position="25"/>
    </location>
</feature>
<evidence type="ECO:0000313" key="15">
    <source>
        <dbReference type="Proteomes" id="UP000001593"/>
    </source>
</evidence>
<evidence type="ECO:0000256" key="11">
    <source>
        <dbReference type="PROSITE-ProRule" id="PRU00043"/>
    </source>
</evidence>
<dbReference type="GO" id="GO:0008013">
    <property type="term" value="F:beta-catenin binding"/>
    <property type="evidence" value="ECO:0000318"/>
    <property type="project" value="GO_Central"/>
</dbReference>
<protein>
    <recommendedName>
        <fullName evidence="13">Cadherin domain-containing protein</fullName>
    </recommendedName>
</protein>
<dbReference type="GO" id="GO:0007156">
    <property type="term" value="P:homophilic cell adhesion via plasma membrane adhesion molecules"/>
    <property type="evidence" value="ECO:0007669"/>
    <property type="project" value="InterPro"/>
</dbReference>
<dbReference type="GO" id="GO:0045296">
    <property type="term" value="F:cadherin binding"/>
    <property type="evidence" value="ECO:0000318"/>
    <property type="project" value="GO_Central"/>
</dbReference>
<gene>
    <name evidence="14" type="ORF">NEMVEDRAFT_v1g244693</name>
</gene>
<evidence type="ECO:0000256" key="9">
    <source>
        <dbReference type="ARBA" id="ARBA00023157"/>
    </source>
</evidence>
<dbReference type="InterPro" id="IPR002126">
    <property type="entry name" value="Cadherin-like_dom"/>
</dbReference>
<keyword evidence="7" id="KW-1133">Transmembrane helix</keyword>
<evidence type="ECO:0000256" key="12">
    <source>
        <dbReference type="SAM" id="SignalP"/>
    </source>
</evidence>
<keyword evidence="3" id="KW-0812">Transmembrane</keyword>
<dbReference type="InterPro" id="IPR050174">
    <property type="entry name" value="Protocadherin/Cadherin-CA"/>
</dbReference>
<evidence type="ECO:0000256" key="6">
    <source>
        <dbReference type="ARBA" id="ARBA00022837"/>
    </source>
</evidence>